<feature type="transmembrane region" description="Helical" evidence="1">
    <location>
        <begin position="85"/>
        <end position="107"/>
    </location>
</feature>
<keyword evidence="1" id="KW-0812">Transmembrane</keyword>
<organism evidence="2 3">
    <name type="scientific">Acetoanaerobium pronyense</name>
    <dbReference type="NCBI Taxonomy" id="1482736"/>
    <lineage>
        <taxon>Bacteria</taxon>
        <taxon>Bacillati</taxon>
        <taxon>Bacillota</taxon>
        <taxon>Clostridia</taxon>
        <taxon>Peptostreptococcales</taxon>
        <taxon>Filifactoraceae</taxon>
        <taxon>Acetoanaerobium</taxon>
    </lineage>
</organism>
<feature type="transmembrane region" description="Helical" evidence="1">
    <location>
        <begin position="149"/>
        <end position="171"/>
    </location>
</feature>
<sequence>MKNLALSLGLKREAMLLDSKLYIIKSTAAIATGYLVGINTPIANIDMISVLLGVMYNLEAINVSGVKGGISQLIASTIGAACTGLLIFFFGINVFTIALAMALTLYVSLKINWRMVSPVAIFTCIYMTQFIQLSAAGKPSILLTFRLRIIALSLGVSIAILYNFLFSFLYYKKIAYKRLEFLRLQSLNGLKYTKNLLEGKESYEGNKYSNIYSSIFNDIELVTSNINTMLKESDFPYKSIEKEKLGKILEIIQILKGINHLSYDTSYAKHEHFSTEDIKPETLILINKVVEKLENIDFTKDNKDFNHIIKIQEFKDFKDNKDFKEDRIAWNLISMTKYMNQILEKIPSLY</sequence>
<proteinExistence type="predicted"/>
<evidence type="ECO:0000313" key="3">
    <source>
        <dbReference type="Proteomes" id="UP001314903"/>
    </source>
</evidence>
<keyword evidence="3" id="KW-1185">Reference proteome</keyword>
<name>A0ABS4KLS7_9FIRM</name>
<accession>A0ABS4KLS7</accession>
<evidence type="ECO:0008006" key="4">
    <source>
        <dbReference type="Google" id="ProtNLM"/>
    </source>
</evidence>
<gene>
    <name evidence="2" type="ORF">J2Z35_002545</name>
</gene>
<evidence type="ECO:0000313" key="2">
    <source>
        <dbReference type="EMBL" id="MBP2028715.1"/>
    </source>
</evidence>
<feature type="transmembrane region" description="Helical" evidence="1">
    <location>
        <begin position="21"/>
        <end position="42"/>
    </location>
</feature>
<dbReference type="RefSeq" id="WP_209661773.1">
    <property type="nucleotide sequence ID" value="NZ_JAGGLI010000037.1"/>
</dbReference>
<reference evidence="2 3" key="1">
    <citation type="submission" date="2021-03" db="EMBL/GenBank/DDBJ databases">
        <title>Genomic Encyclopedia of Type Strains, Phase IV (KMG-IV): sequencing the most valuable type-strain genomes for metagenomic binning, comparative biology and taxonomic classification.</title>
        <authorList>
            <person name="Goeker M."/>
        </authorList>
    </citation>
    <scope>NUCLEOTIDE SEQUENCE [LARGE SCALE GENOMIC DNA]</scope>
    <source>
        <strain evidence="2 3">DSM 27512</strain>
    </source>
</reference>
<keyword evidence="1" id="KW-1133">Transmembrane helix</keyword>
<dbReference type="EMBL" id="JAGGLI010000037">
    <property type="protein sequence ID" value="MBP2028715.1"/>
    <property type="molecule type" value="Genomic_DNA"/>
</dbReference>
<protein>
    <recommendedName>
        <fullName evidence="4">FUSC family protein</fullName>
    </recommendedName>
</protein>
<comment type="caution">
    <text evidence="2">The sequence shown here is derived from an EMBL/GenBank/DDBJ whole genome shotgun (WGS) entry which is preliminary data.</text>
</comment>
<evidence type="ECO:0000256" key="1">
    <source>
        <dbReference type="SAM" id="Phobius"/>
    </source>
</evidence>
<dbReference type="Proteomes" id="UP001314903">
    <property type="component" value="Unassembled WGS sequence"/>
</dbReference>
<keyword evidence="1" id="KW-0472">Membrane</keyword>
<feature type="transmembrane region" description="Helical" evidence="1">
    <location>
        <begin position="119"/>
        <end position="137"/>
    </location>
</feature>